<accession>A0AAD7SPG9</accession>
<gene>
    <name evidence="1" type="ORF">AAFF_G00305860</name>
</gene>
<keyword evidence="2" id="KW-1185">Reference proteome</keyword>
<comment type="caution">
    <text evidence="1">The sequence shown here is derived from an EMBL/GenBank/DDBJ whole genome shotgun (WGS) entry which is preliminary data.</text>
</comment>
<dbReference type="Proteomes" id="UP001221898">
    <property type="component" value="Unassembled WGS sequence"/>
</dbReference>
<dbReference type="AlphaFoldDB" id="A0AAD7SPG9"/>
<evidence type="ECO:0000313" key="2">
    <source>
        <dbReference type="Proteomes" id="UP001221898"/>
    </source>
</evidence>
<proteinExistence type="predicted"/>
<evidence type="ECO:0000313" key="1">
    <source>
        <dbReference type="EMBL" id="KAJ8406355.1"/>
    </source>
</evidence>
<organism evidence="1 2">
    <name type="scientific">Aldrovandia affinis</name>
    <dbReference type="NCBI Taxonomy" id="143900"/>
    <lineage>
        <taxon>Eukaryota</taxon>
        <taxon>Metazoa</taxon>
        <taxon>Chordata</taxon>
        <taxon>Craniata</taxon>
        <taxon>Vertebrata</taxon>
        <taxon>Euteleostomi</taxon>
        <taxon>Actinopterygii</taxon>
        <taxon>Neopterygii</taxon>
        <taxon>Teleostei</taxon>
        <taxon>Notacanthiformes</taxon>
        <taxon>Halosauridae</taxon>
        <taxon>Aldrovandia</taxon>
    </lineage>
</organism>
<dbReference type="EMBL" id="JAINUG010000044">
    <property type="protein sequence ID" value="KAJ8406355.1"/>
    <property type="molecule type" value="Genomic_DNA"/>
</dbReference>
<name>A0AAD7SPG9_9TELE</name>
<reference evidence="1" key="1">
    <citation type="journal article" date="2023" name="Science">
        <title>Genome structures resolve the early diversification of teleost fishes.</title>
        <authorList>
            <person name="Parey E."/>
            <person name="Louis A."/>
            <person name="Montfort J."/>
            <person name="Bouchez O."/>
            <person name="Roques C."/>
            <person name="Iampietro C."/>
            <person name="Lluch J."/>
            <person name="Castinel A."/>
            <person name="Donnadieu C."/>
            <person name="Desvignes T."/>
            <person name="Floi Bucao C."/>
            <person name="Jouanno E."/>
            <person name="Wen M."/>
            <person name="Mejri S."/>
            <person name="Dirks R."/>
            <person name="Jansen H."/>
            <person name="Henkel C."/>
            <person name="Chen W.J."/>
            <person name="Zahm M."/>
            <person name="Cabau C."/>
            <person name="Klopp C."/>
            <person name="Thompson A.W."/>
            <person name="Robinson-Rechavi M."/>
            <person name="Braasch I."/>
            <person name="Lecointre G."/>
            <person name="Bobe J."/>
            <person name="Postlethwait J.H."/>
            <person name="Berthelot C."/>
            <person name="Roest Crollius H."/>
            <person name="Guiguen Y."/>
        </authorList>
    </citation>
    <scope>NUCLEOTIDE SEQUENCE</scope>
    <source>
        <strain evidence="1">NC1722</strain>
    </source>
</reference>
<protein>
    <submittedName>
        <fullName evidence="1">Uncharacterized protein</fullName>
    </submittedName>
</protein>
<sequence length="110" mass="11701">MQAGAYMAMTSLPGRPDYSSNVPRDTQRGILAFRAMRTTNLAQSVKLATARTMSNGQSGSADFKISCCVVLAQNGCRPSPLWVMHIGCGCAPPAPPSFTVKCFEILKGAM</sequence>